<reference evidence="2 3" key="1">
    <citation type="submission" date="2018-07" db="EMBL/GenBank/DDBJ databases">
        <title>Genome sequence of Erythrobacter strain YH-07, an antagonistic bacterium isolated from Yellow Sea.</title>
        <authorList>
            <person name="Tang T."/>
            <person name="Liu Q."/>
            <person name="Sun X."/>
        </authorList>
    </citation>
    <scope>NUCLEOTIDE SEQUENCE [LARGE SCALE GENOMIC DNA]</scope>
    <source>
        <strain evidence="2 3">YH-07</strain>
        <plasmid evidence="2 3">unnamed</plasmid>
    </source>
</reference>
<dbReference type="OrthoDB" id="9854307at2"/>
<gene>
    <name evidence="2" type="ORF">DVR09_14715</name>
</gene>
<feature type="signal peptide" evidence="1">
    <location>
        <begin position="1"/>
        <end position="20"/>
    </location>
</feature>
<sequence>MTKTIIIAALALSLAPAAAAAQVLSEADYAQIEAEAKAAAEEAMKPENVERRRSEEKAVVDNAMRQLSLSSDPSMANKLPLPEFTGLDAMRAVLRHSNAWEKYSGSYHDNEDLIEAMTGISMTTGTLLYYEWSCDTGRMEAVAGQYIDIVDNLVTTYPERIMLKNSIGIRDMMGYPRSKSCNRDALSKDRADFQESLAAVLEQTVAASPN</sequence>
<evidence type="ECO:0000256" key="1">
    <source>
        <dbReference type="SAM" id="SignalP"/>
    </source>
</evidence>
<dbReference type="AlphaFoldDB" id="A0A345YIF7"/>
<evidence type="ECO:0000313" key="2">
    <source>
        <dbReference type="EMBL" id="AXK43709.1"/>
    </source>
</evidence>
<feature type="chain" id="PRO_5016616340" evidence="1">
    <location>
        <begin position="21"/>
        <end position="210"/>
    </location>
</feature>
<proteinExistence type="predicted"/>
<dbReference type="Proteomes" id="UP000254508">
    <property type="component" value="Plasmid unnamed"/>
</dbReference>
<keyword evidence="1" id="KW-0732">Signal</keyword>
<dbReference type="EMBL" id="CP031358">
    <property type="protein sequence ID" value="AXK43709.1"/>
    <property type="molecule type" value="Genomic_DNA"/>
</dbReference>
<dbReference type="KEGG" id="err:DVR09_14715"/>
<geneLocation type="plasmid" evidence="2 3">
    <name>unnamed</name>
</geneLocation>
<evidence type="ECO:0000313" key="3">
    <source>
        <dbReference type="Proteomes" id="UP000254508"/>
    </source>
</evidence>
<dbReference type="RefSeq" id="WP_115418022.1">
    <property type="nucleotide sequence ID" value="NZ_CP031358.1"/>
</dbReference>
<keyword evidence="3" id="KW-1185">Reference proteome</keyword>
<accession>A0A345YIF7</accession>
<protein>
    <submittedName>
        <fullName evidence="2">Uncharacterized protein</fullName>
    </submittedName>
</protein>
<organism evidence="2 3">
    <name type="scientific">Erythrobacter aureus</name>
    <dbReference type="NCBI Taxonomy" id="2182384"/>
    <lineage>
        <taxon>Bacteria</taxon>
        <taxon>Pseudomonadati</taxon>
        <taxon>Pseudomonadota</taxon>
        <taxon>Alphaproteobacteria</taxon>
        <taxon>Sphingomonadales</taxon>
        <taxon>Erythrobacteraceae</taxon>
        <taxon>Erythrobacter/Porphyrobacter group</taxon>
        <taxon>Erythrobacter</taxon>
    </lineage>
</organism>
<keyword evidence="2" id="KW-0614">Plasmid</keyword>
<name>A0A345YIF7_9SPHN</name>